<dbReference type="AlphaFoldDB" id="A0A1I0G0L3"/>
<evidence type="ECO:0000313" key="2">
    <source>
        <dbReference type="Proteomes" id="UP000198508"/>
    </source>
</evidence>
<dbReference type="GeneID" id="93279867"/>
<dbReference type="STRING" id="460384.SAMN05216313_11059"/>
<reference evidence="2" key="1">
    <citation type="submission" date="2016-10" db="EMBL/GenBank/DDBJ databases">
        <authorList>
            <person name="Varghese N."/>
            <person name="Submissions S."/>
        </authorList>
    </citation>
    <scope>NUCLEOTIDE SEQUENCE [LARGE SCALE GENOMIC DNA]</scope>
    <source>
        <strain evidence="2">NLAE-zl-G277</strain>
    </source>
</reference>
<dbReference type="Proteomes" id="UP000198508">
    <property type="component" value="Unassembled WGS sequence"/>
</dbReference>
<dbReference type="CDD" id="cd06223">
    <property type="entry name" value="PRTases_typeI"/>
    <property type="match status" value="1"/>
</dbReference>
<dbReference type="RefSeq" id="WP_092363473.1">
    <property type="nucleotide sequence ID" value="NZ_CABJCG010000003.1"/>
</dbReference>
<dbReference type="Gene3D" id="3.40.50.2020">
    <property type="match status" value="1"/>
</dbReference>
<name>A0A1I0G0L3_9FIRM</name>
<dbReference type="InterPro" id="IPR029057">
    <property type="entry name" value="PRTase-like"/>
</dbReference>
<sequence length="212" mass="23409">MDSRTFKITSTNNHVPLKITPGHFATNHSHINYYLDVTTLKARMSEARQAAEALAGMYMYDTVVDTIVCLDGTQIIGAYLAEALTNAGVMSKNAHQTIYVIAPEYNSNSQMVFRENTQPMVTGKNVILLMASITTGKTIAKGIECIRYYGGILAGISTIFSAIEETDGIHINSIFGMRDLPDYQAHDYRDCPFCQKGIKLDALVNSYGYSKL</sequence>
<gene>
    <name evidence="1" type="ORF">SAMN05216313_11059</name>
</gene>
<protein>
    <submittedName>
        <fullName evidence="1">Orotate phosphoribosyltransferase</fullName>
    </submittedName>
</protein>
<accession>A0A1I0G0L3</accession>
<keyword evidence="1" id="KW-0808">Transferase</keyword>
<dbReference type="GO" id="GO:0016757">
    <property type="term" value="F:glycosyltransferase activity"/>
    <property type="evidence" value="ECO:0007669"/>
    <property type="project" value="UniProtKB-KW"/>
</dbReference>
<dbReference type="SUPFAM" id="SSF53271">
    <property type="entry name" value="PRTase-like"/>
    <property type="match status" value="1"/>
</dbReference>
<keyword evidence="2" id="KW-1185">Reference proteome</keyword>
<keyword evidence="1" id="KW-0328">Glycosyltransferase</keyword>
<organism evidence="1 2">
    <name type="scientific">Enterocloster lavalensis</name>
    <dbReference type="NCBI Taxonomy" id="460384"/>
    <lineage>
        <taxon>Bacteria</taxon>
        <taxon>Bacillati</taxon>
        <taxon>Bacillota</taxon>
        <taxon>Clostridia</taxon>
        <taxon>Lachnospirales</taxon>
        <taxon>Lachnospiraceae</taxon>
        <taxon>Enterocloster</taxon>
    </lineage>
</organism>
<dbReference type="InterPro" id="IPR000836">
    <property type="entry name" value="PRTase_dom"/>
</dbReference>
<proteinExistence type="predicted"/>
<evidence type="ECO:0000313" key="1">
    <source>
        <dbReference type="EMBL" id="SET64356.1"/>
    </source>
</evidence>
<dbReference type="EMBL" id="FOIM01000010">
    <property type="protein sequence ID" value="SET64356.1"/>
    <property type="molecule type" value="Genomic_DNA"/>
</dbReference>